<keyword evidence="4 6" id="KW-1133">Transmembrane helix</keyword>
<keyword evidence="3 6" id="KW-0812">Transmembrane</keyword>
<dbReference type="AlphaFoldDB" id="A0A0A0D0M6"/>
<feature type="transmembrane region" description="Helical" evidence="6">
    <location>
        <begin position="47"/>
        <end position="65"/>
    </location>
</feature>
<dbReference type="InterPro" id="IPR006696">
    <property type="entry name" value="DUF423"/>
</dbReference>
<name>A0A0A0D0M6_9PROT</name>
<dbReference type="PANTHER" id="PTHR43461:SF1">
    <property type="entry name" value="TRANSMEMBRANE PROTEIN 256"/>
    <property type="match status" value="1"/>
</dbReference>
<protein>
    <recommendedName>
        <fullName evidence="9">DUF423 domain-containing protein</fullName>
    </recommendedName>
</protein>
<comment type="caution">
    <text evidence="7">The sequence shown here is derived from an EMBL/GenBank/DDBJ whole genome shotgun (WGS) entry which is preliminary data.</text>
</comment>
<evidence type="ECO:0000256" key="2">
    <source>
        <dbReference type="ARBA" id="ARBA00009694"/>
    </source>
</evidence>
<comment type="similarity">
    <text evidence="2">Belongs to the UPF0382 family.</text>
</comment>
<proteinExistence type="inferred from homology"/>
<feature type="transmembrane region" description="Helical" evidence="6">
    <location>
        <begin position="72"/>
        <end position="90"/>
    </location>
</feature>
<dbReference type="Pfam" id="PF04241">
    <property type="entry name" value="DUF423"/>
    <property type="match status" value="1"/>
</dbReference>
<keyword evidence="5 6" id="KW-0472">Membrane</keyword>
<evidence type="ECO:0000256" key="6">
    <source>
        <dbReference type="SAM" id="Phobius"/>
    </source>
</evidence>
<evidence type="ECO:0000313" key="7">
    <source>
        <dbReference type="EMBL" id="KGM30647.1"/>
    </source>
</evidence>
<comment type="subcellular location">
    <subcellularLocation>
        <location evidence="1">Membrane</location>
        <topology evidence="1">Multi-pass membrane protein</topology>
    </subcellularLocation>
</comment>
<dbReference type="PANTHER" id="PTHR43461">
    <property type="entry name" value="TRANSMEMBRANE PROTEIN 256"/>
    <property type="match status" value="1"/>
</dbReference>
<gene>
    <name evidence="7" type="ORF">P409_31820</name>
</gene>
<dbReference type="EMBL" id="JANX01000749">
    <property type="protein sequence ID" value="KGM30647.1"/>
    <property type="molecule type" value="Genomic_DNA"/>
</dbReference>
<dbReference type="GO" id="GO:0005886">
    <property type="term" value="C:plasma membrane"/>
    <property type="evidence" value="ECO:0007669"/>
    <property type="project" value="TreeGrafter"/>
</dbReference>
<evidence type="ECO:0000256" key="4">
    <source>
        <dbReference type="ARBA" id="ARBA00022989"/>
    </source>
</evidence>
<evidence type="ECO:0000256" key="5">
    <source>
        <dbReference type="ARBA" id="ARBA00023136"/>
    </source>
</evidence>
<dbReference type="Proteomes" id="UP000029995">
    <property type="component" value="Unassembled WGS sequence"/>
</dbReference>
<dbReference type="OrthoDB" id="9802121at2"/>
<evidence type="ECO:0008006" key="9">
    <source>
        <dbReference type="Google" id="ProtNLM"/>
    </source>
</evidence>
<accession>A0A0A0D0M6</accession>
<sequence>MIDRVLLIGAGLHGMVAVAMGAFAAHGMADAAPERLGWVHTGAQYQLVHAVALLALALLGAPGGLRWAGWSFLAGAVIFSGTLYLMAFGAPRWFGAITPIGGVLLILGWGLAALAAFRLAES</sequence>
<evidence type="ECO:0000313" key="8">
    <source>
        <dbReference type="Proteomes" id="UP000029995"/>
    </source>
</evidence>
<dbReference type="RefSeq" id="WP_034848053.1">
    <property type="nucleotide sequence ID" value="NZ_JANX01000749.1"/>
</dbReference>
<evidence type="ECO:0000256" key="3">
    <source>
        <dbReference type="ARBA" id="ARBA00022692"/>
    </source>
</evidence>
<organism evidence="7 8">
    <name type="scientific">Inquilinus limosus MP06</name>
    <dbReference type="NCBI Taxonomy" id="1398085"/>
    <lineage>
        <taxon>Bacteria</taxon>
        <taxon>Pseudomonadati</taxon>
        <taxon>Pseudomonadota</taxon>
        <taxon>Alphaproteobacteria</taxon>
        <taxon>Rhodospirillales</taxon>
        <taxon>Rhodospirillaceae</taxon>
        <taxon>Inquilinus</taxon>
    </lineage>
</organism>
<evidence type="ECO:0000256" key="1">
    <source>
        <dbReference type="ARBA" id="ARBA00004141"/>
    </source>
</evidence>
<reference evidence="7 8" key="1">
    <citation type="submission" date="2014-01" db="EMBL/GenBank/DDBJ databases">
        <title>Genome sequence determination for a cystic fibrosis isolate, Inquilinus limosus.</title>
        <authorList>
            <person name="Pino M."/>
            <person name="Di Conza J."/>
            <person name="Gutkind G."/>
        </authorList>
    </citation>
    <scope>NUCLEOTIDE SEQUENCE [LARGE SCALE GENOMIC DNA]</scope>
    <source>
        <strain evidence="7 8">MP06</strain>
    </source>
</reference>
<feature type="transmembrane region" description="Helical" evidence="6">
    <location>
        <begin position="96"/>
        <end position="117"/>
    </location>
</feature>